<sequence>DNRVLEDEEHDYQDRDDAVDEKHAAELLVGLLARHLRVGAEDELEDEAGEDGAQGNERAVVYDLARRLERGRHEPRDEHGGRGLDQAERQPLEQLEQTAVDEGVLVFVVEVVVCDESGELGELRDEQRHEQP</sequence>
<feature type="non-terminal residue" evidence="2">
    <location>
        <position position="1"/>
    </location>
</feature>
<evidence type="ECO:0000313" key="2">
    <source>
        <dbReference type="EMBL" id="JAT02668.1"/>
    </source>
</evidence>
<accession>A0A1B6JTX3</accession>
<protein>
    <submittedName>
        <fullName evidence="2">Uncharacterized protein</fullName>
    </submittedName>
</protein>
<name>A0A1B6JTX3_9HEMI</name>
<reference evidence="2" key="1">
    <citation type="submission" date="2015-11" db="EMBL/GenBank/DDBJ databases">
        <title>De novo transcriptome assembly of four potential Pierce s Disease insect vectors from Arizona vineyards.</title>
        <authorList>
            <person name="Tassone E.E."/>
        </authorList>
    </citation>
    <scope>NUCLEOTIDE SEQUENCE</scope>
</reference>
<dbReference type="AlphaFoldDB" id="A0A1B6JTX3"/>
<feature type="non-terminal residue" evidence="2">
    <location>
        <position position="132"/>
    </location>
</feature>
<feature type="region of interest" description="Disordered" evidence="1">
    <location>
        <begin position="67"/>
        <end position="95"/>
    </location>
</feature>
<organism evidence="2">
    <name type="scientific">Homalodisca liturata</name>
    <dbReference type="NCBI Taxonomy" id="320908"/>
    <lineage>
        <taxon>Eukaryota</taxon>
        <taxon>Metazoa</taxon>
        <taxon>Ecdysozoa</taxon>
        <taxon>Arthropoda</taxon>
        <taxon>Hexapoda</taxon>
        <taxon>Insecta</taxon>
        <taxon>Pterygota</taxon>
        <taxon>Neoptera</taxon>
        <taxon>Paraneoptera</taxon>
        <taxon>Hemiptera</taxon>
        <taxon>Auchenorrhyncha</taxon>
        <taxon>Membracoidea</taxon>
        <taxon>Cicadellidae</taxon>
        <taxon>Cicadellinae</taxon>
        <taxon>Proconiini</taxon>
        <taxon>Homalodisca</taxon>
    </lineage>
</organism>
<evidence type="ECO:0000256" key="1">
    <source>
        <dbReference type="SAM" id="MobiDB-lite"/>
    </source>
</evidence>
<proteinExistence type="predicted"/>
<gene>
    <name evidence="2" type="ORF">g.57440</name>
</gene>
<dbReference type="EMBL" id="GECU01005039">
    <property type="protein sequence ID" value="JAT02668.1"/>
    <property type="molecule type" value="Transcribed_RNA"/>
</dbReference>
<feature type="compositionally biased region" description="Basic and acidic residues" evidence="1">
    <location>
        <begin position="67"/>
        <end position="91"/>
    </location>
</feature>